<dbReference type="InterPro" id="IPR011009">
    <property type="entry name" value="Kinase-like_dom_sf"/>
</dbReference>
<dbReference type="PROSITE" id="PS00108">
    <property type="entry name" value="PROTEIN_KINASE_ST"/>
    <property type="match status" value="1"/>
</dbReference>
<evidence type="ECO:0000259" key="10">
    <source>
        <dbReference type="PROSITE" id="PS50011"/>
    </source>
</evidence>
<evidence type="ECO:0000256" key="6">
    <source>
        <dbReference type="PIRSR" id="PIRSR630616-1"/>
    </source>
</evidence>
<protein>
    <recommendedName>
        <fullName evidence="10">Protein kinase domain-containing protein</fullName>
    </recommendedName>
</protein>
<organism evidence="11 12">
    <name type="scientific">Astrephomene gubernaculifera</name>
    <dbReference type="NCBI Taxonomy" id="47775"/>
    <lineage>
        <taxon>Eukaryota</taxon>
        <taxon>Viridiplantae</taxon>
        <taxon>Chlorophyta</taxon>
        <taxon>core chlorophytes</taxon>
        <taxon>Chlorophyceae</taxon>
        <taxon>CS clade</taxon>
        <taxon>Chlamydomonadales</taxon>
        <taxon>Astrephomenaceae</taxon>
        <taxon>Astrephomene</taxon>
    </lineage>
</organism>
<evidence type="ECO:0000256" key="1">
    <source>
        <dbReference type="ARBA" id="ARBA00022527"/>
    </source>
</evidence>
<evidence type="ECO:0000313" key="12">
    <source>
        <dbReference type="Proteomes" id="UP001054857"/>
    </source>
</evidence>
<keyword evidence="3 7" id="KW-0547">Nucleotide-binding</keyword>
<feature type="binding site" evidence="7">
    <location>
        <begin position="27"/>
        <end position="28"/>
    </location>
    <ligand>
        <name>ATP</name>
        <dbReference type="ChEBI" id="CHEBI:30616"/>
    </ligand>
</feature>
<keyword evidence="12" id="KW-1185">Reference proteome</keyword>
<keyword evidence="1" id="KW-0723">Serine/threonine-protein kinase</keyword>
<dbReference type="SMART" id="SM00220">
    <property type="entry name" value="S_TKc"/>
    <property type="match status" value="1"/>
</dbReference>
<dbReference type="PANTHER" id="PTHR24350">
    <property type="entry name" value="SERINE/THREONINE-PROTEIN KINASE IAL-RELATED"/>
    <property type="match status" value="1"/>
</dbReference>
<dbReference type="GO" id="GO:0005524">
    <property type="term" value="F:ATP binding"/>
    <property type="evidence" value="ECO:0007669"/>
    <property type="project" value="UniProtKB-KW"/>
</dbReference>
<dbReference type="Gene3D" id="1.10.510.10">
    <property type="entry name" value="Transferase(Phosphotransferase) domain 1"/>
    <property type="match status" value="1"/>
</dbReference>
<feature type="non-terminal residue" evidence="11">
    <location>
        <position position="217"/>
    </location>
</feature>
<feature type="binding site" evidence="7">
    <location>
        <position position="41"/>
    </location>
    <ligand>
        <name>ATP</name>
        <dbReference type="ChEBI" id="CHEBI:30616"/>
    </ligand>
</feature>
<evidence type="ECO:0000256" key="8">
    <source>
        <dbReference type="PIRSR" id="PIRSR630616-3"/>
    </source>
</evidence>
<evidence type="ECO:0000256" key="5">
    <source>
        <dbReference type="ARBA" id="ARBA00022840"/>
    </source>
</evidence>
<evidence type="ECO:0000256" key="7">
    <source>
        <dbReference type="PIRSR" id="PIRSR630616-2"/>
    </source>
</evidence>
<feature type="compositionally biased region" description="Polar residues" evidence="9">
    <location>
        <begin position="208"/>
        <end position="217"/>
    </location>
</feature>
<dbReference type="InterPro" id="IPR030616">
    <property type="entry name" value="Aur-like"/>
</dbReference>
<dbReference type="InterPro" id="IPR000719">
    <property type="entry name" value="Prot_kinase_dom"/>
</dbReference>
<proteinExistence type="predicted"/>
<evidence type="ECO:0000313" key="11">
    <source>
        <dbReference type="EMBL" id="GFR47792.1"/>
    </source>
</evidence>
<dbReference type="Pfam" id="PF00069">
    <property type="entry name" value="Pkinase"/>
    <property type="match status" value="1"/>
</dbReference>
<feature type="active site" description="Proton acceptor" evidence="6">
    <location>
        <position position="23"/>
    </location>
</feature>
<feature type="cross-link" description="Glycyl lysine isopeptide (Lys-Gly) (interchain with G-Cter in SUMO2)" evidence="8">
    <location>
        <position position="25"/>
    </location>
</feature>
<keyword evidence="5 7" id="KW-0067">ATP-binding</keyword>
<dbReference type="InterPro" id="IPR008271">
    <property type="entry name" value="Ser/Thr_kinase_AS"/>
</dbReference>
<reference evidence="11 12" key="1">
    <citation type="journal article" date="2021" name="Sci. Rep.">
        <title>Genome sequencing of the multicellular alga Astrephomene provides insights into convergent evolution of germ-soma differentiation.</title>
        <authorList>
            <person name="Yamashita S."/>
            <person name="Yamamoto K."/>
            <person name="Matsuzaki R."/>
            <person name="Suzuki S."/>
            <person name="Yamaguchi H."/>
            <person name="Hirooka S."/>
            <person name="Minakuchi Y."/>
            <person name="Miyagishima S."/>
            <person name="Kawachi M."/>
            <person name="Toyoda A."/>
            <person name="Nozaki H."/>
        </authorList>
    </citation>
    <scope>NUCLEOTIDE SEQUENCE [LARGE SCALE GENOMIC DNA]</scope>
    <source>
        <strain evidence="11 12">NIES-4017</strain>
    </source>
</reference>
<comment type="caution">
    <text evidence="11">The sequence shown here is derived from an EMBL/GenBank/DDBJ whole genome shotgun (WGS) entry which is preliminary data.</text>
</comment>
<dbReference type="SUPFAM" id="SSF56112">
    <property type="entry name" value="Protein kinase-like (PK-like)"/>
    <property type="match status" value="1"/>
</dbReference>
<dbReference type="EMBL" id="BMAR01000020">
    <property type="protein sequence ID" value="GFR47792.1"/>
    <property type="molecule type" value="Genomic_DNA"/>
</dbReference>
<evidence type="ECO:0000256" key="3">
    <source>
        <dbReference type="ARBA" id="ARBA00022741"/>
    </source>
</evidence>
<evidence type="ECO:0000256" key="2">
    <source>
        <dbReference type="ARBA" id="ARBA00022679"/>
    </source>
</evidence>
<keyword evidence="4" id="KW-0418">Kinase</keyword>
<sequence>DLVMGPFLEALSYLHSRGICHRDIKPENILFTSDWRLKLADFGVSIDLHQERAVTRAGTLDYMAPEVERCPLKAQPQDNKDDPSLSYTTAADVWAVGVLAYELLVGFPPFVADPAATATAAAAAAAHHHHHPQAGTAAAAASFLAANATCKSLSFPASTSSAARDFIRRALAERPEDRPTAQQLLQHPWLRRAAGQRRQHQPLARAPNSDTITSRHA</sequence>
<gene>
    <name evidence="11" type="ORF">Agub_g9299</name>
</gene>
<dbReference type="PROSITE" id="PS50011">
    <property type="entry name" value="PROTEIN_KINASE_DOM"/>
    <property type="match status" value="1"/>
</dbReference>
<dbReference type="GO" id="GO:0004674">
    <property type="term" value="F:protein serine/threonine kinase activity"/>
    <property type="evidence" value="ECO:0007669"/>
    <property type="project" value="UniProtKB-KW"/>
</dbReference>
<feature type="region of interest" description="Disordered" evidence="9">
    <location>
        <begin position="193"/>
        <end position="217"/>
    </location>
</feature>
<accession>A0AAD3DVB3</accession>
<name>A0AAD3DVB3_9CHLO</name>
<evidence type="ECO:0000256" key="4">
    <source>
        <dbReference type="ARBA" id="ARBA00022777"/>
    </source>
</evidence>
<feature type="domain" description="Protein kinase" evidence="10">
    <location>
        <begin position="1"/>
        <end position="190"/>
    </location>
</feature>
<evidence type="ECO:0000256" key="9">
    <source>
        <dbReference type="SAM" id="MobiDB-lite"/>
    </source>
</evidence>
<dbReference type="AlphaFoldDB" id="A0AAD3DVB3"/>
<keyword evidence="2" id="KW-0808">Transferase</keyword>
<dbReference type="Proteomes" id="UP001054857">
    <property type="component" value="Unassembled WGS sequence"/>
</dbReference>